<dbReference type="InterPro" id="IPR012373">
    <property type="entry name" value="Ferrdict_sens_TM"/>
</dbReference>
<evidence type="ECO:0000259" key="2">
    <source>
        <dbReference type="Pfam" id="PF04773"/>
    </source>
</evidence>
<evidence type="ECO:0000313" key="4">
    <source>
        <dbReference type="Proteomes" id="UP000557872"/>
    </source>
</evidence>
<dbReference type="Gene3D" id="2.60.120.200">
    <property type="match status" value="1"/>
</dbReference>
<protein>
    <submittedName>
        <fullName evidence="3">FecR domain-containing protein</fullName>
    </submittedName>
</protein>
<dbReference type="PANTHER" id="PTHR30273">
    <property type="entry name" value="PERIPLASMIC SIGNAL SENSOR AND SIGMA FACTOR ACTIVATOR FECR-RELATED"/>
    <property type="match status" value="1"/>
</dbReference>
<keyword evidence="4" id="KW-1185">Reference proteome</keyword>
<feature type="transmembrane region" description="Helical" evidence="1">
    <location>
        <begin position="88"/>
        <end position="108"/>
    </location>
</feature>
<dbReference type="PANTHER" id="PTHR30273:SF2">
    <property type="entry name" value="PROTEIN FECR"/>
    <property type="match status" value="1"/>
</dbReference>
<feature type="domain" description="FecR protein" evidence="2">
    <location>
        <begin position="182"/>
        <end position="239"/>
    </location>
</feature>
<organism evidence="3 4">
    <name type="scientific">Oceaniferula marina</name>
    <dbReference type="NCBI Taxonomy" id="2748318"/>
    <lineage>
        <taxon>Bacteria</taxon>
        <taxon>Pseudomonadati</taxon>
        <taxon>Verrucomicrobiota</taxon>
        <taxon>Verrucomicrobiia</taxon>
        <taxon>Verrucomicrobiales</taxon>
        <taxon>Verrucomicrobiaceae</taxon>
        <taxon>Oceaniferula</taxon>
    </lineage>
</organism>
<dbReference type="InterPro" id="IPR013320">
    <property type="entry name" value="ConA-like_dom_sf"/>
</dbReference>
<name>A0A851GKC6_9BACT</name>
<keyword evidence="1" id="KW-0812">Transmembrane</keyword>
<comment type="caution">
    <text evidence="3">The sequence shown here is derived from an EMBL/GenBank/DDBJ whole genome shotgun (WGS) entry which is preliminary data.</text>
</comment>
<reference evidence="3 4" key="1">
    <citation type="submission" date="2020-07" db="EMBL/GenBank/DDBJ databases">
        <title>Roseicoccus Jingziensis gen. nov., sp. nov., isolated from coastal seawater.</title>
        <authorList>
            <person name="Feng X."/>
        </authorList>
    </citation>
    <scope>NUCLEOTIDE SEQUENCE [LARGE SCALE GENOMIC DNA]</scope>
    <source>
        <strain evidence="3 4">N1E253</strain>
    </source>
</reference>
<keyword evidence="1" id="KW-0472">Membrane</keyword>
<dbReference type="Proteomes" id="UP000557872">
    <property type="component" value="Unassembled WGS sequence"/>
</dbReference>
<dbReference type="GO" id="GO:0016989">
    <property type="term" value="F:sigma factor antagonist activity"/>
    <property type="evidence" value="ECO:0007669"/>
    <property type="project" value="TreeGrafter"/>
</dbReference>
<dbReference type="SUPFAM" id="SSF49899">
    <property type="entry name" value="Concanavalin A-like lectins/glucanases"/>
    <property type="match status" value="1"/>
</dbReference>
<keyword evidence="1" id="KW-1133">Transmembrane helix</keyword>
<dbReference type="Pfam" id="PF04773">
    <property type="entry name" value="FecR"/>
    <property type="match status" value="1"/>
</dbReference>
<sequence>MSNQQQPRLISLDQVEKIIQDLEDGVISDRDLMWLKENIKSNPDVRSLYFQHMELVALLKRDVQIRDDLGSIPVSAVRLGMERRKMAVTSLVVGLAAILLLSFGFFLFHVSNRQVQEPTWVLMEQSGDALCTVTTSDGEMRPNGQLLPGDSIQIEQGLVKFLFPSGVEALIEGPSDLKLIAKTELSMQRGAAWFRVPEAGHGFTVTTDRAQIIDLGTEFGLRFDGDEKLQVHVNQGKVRVEPALQAMEQIELKQNQAMAFNIYGQGESIKAEPSLFRRTFTDSMPYLHWSFDHQNQGRFAADGTIPGAAGFGASLQRLHSRTKRIDAPKYETAGRFGSALALHGDGVYAASAFAGIGENAPRSVAAWIRHRKNCERHNITPYCAWGVRKKGKLWQISFSDEGRLKTSLMERPFETIQAQDTMQQEWVHIAVVYTGRVDDDGFPEIYHYLNGKRQAVSKPDELCKMKTDNFTKSALPVRFGASLGPGADSRTLDADMDELYLFRGILSEKQIQQLMKTNHLDFFLD</sequence>
<evidence type="ECO:0000313" key="3">
    <source>
        <dbReference type="EMBL" id="NWK57599.1"/>
    </source>
</evidence>
<accession>A0A851GKC6</accession>
<dbReference type="AlphaFoldDB" id="A0A851GKC6"/>
<dbReference type="InterPro" id="IPR006860">
    <property type="entry name" value="FecR"/>
</dbReference>
<dbReference type="EMBL" id="JACBAZ010000016">
    <property type="protein sequence ID" value="NWK57599.1"/>
    <property type="molecule type" value="Genomic_DNA"/>
</dbReference>
<dbReference type="RefSeq" id="WP_178934876.1">
    <property type="nucleotide sequence ID" value="NZ_JACBAZ010000016.1"/>
</dbReference>
<evidence type="ECO:0000256" key="1">
    <source>
        <dbReference type="SAM" id="Phobius"/>
    </source>
</evidence>
<gene>
    <name evidence="3" type="ORF">HW115_18415</name>
</gene>
<dbReference type="Pfam" id="PF13385">
    <property type="entry name" value="Laminin_G_3"/>
    <property type="match status" value="1"/>
</dbReference>
<proteinExistence type="predicted"/>
<dbReference type="Gene3D" id="2.60.120.1440">
    <property type="match status" value="1"/>
</dbReference>